<feature type="compositionally biased region" description="Pro residues" evidence="9">
    <location>
        <begin position="144"/>
        <end position="160"/>
    </location>
</feature>
<dbReference type="OrthoDB" id="10009520at2759"/>
<dbReference type="GO" id="GO:0008270">
    <property type="term" value="F:zinc ion binding"/>
    <property type="evidence" value="ECO:0007669"/>
    <property type="project" value="UniProtKB-KW"/>
</dbReference>
<name>A0A0C9W1Z1_9AGAM</name>
<keyword evidence="6" id="KW-0833">Ubl conjugation pathway</keyword>
<dbReference type="Pfam" id="PF26200">
    <property type="entry name" value="Rcat_RNF216"/>
    <property type="match status" value="1"/>
</dbReference>
<evidence type="ECO:0000313" key="12">
    <source>
        <dbReference type="Proteomes" id="UP000053820"/>
    </source>
</evidence>
<feature type="compositionally biased region" description="Pro residues" evidence="9">
    <location>
        <begin position="819"/>
        <end position="831"/>
    </location>
</feature>
<keyword evidence="12" id="KW-1185">Reference proteome</keyword>
<feature type="compositionally biased region" description="Pro residues" evidence="9">
    <location>
        <begin position="172"/>
        <end position="182"/>
    </location>
</feature>
<feature type="region of interest" description="Disordered" evidence="9">
    <location>
        <begin position="1"/>
        <end position="182"/>
    </location>
</feature>
<comment type="pathway">
    <text evidence="1">Protein modification; protein ubiquitination.</text>
</comment>
<gene>
    <name evidence="11" type="ORF">HYDPIDRAFT_139939</name>
</gene>
<keyword evidence="7" id="KW-0862">Zinc</keyword>
<feature type="compositionally biased region" description="Low complexity" evidence="9">
    <location>
        <begin position="161"/>
        <end position="171"/>
    </location>
</feature>
<proteinExistence type="predicted"/>
<protein>
    <recommendedName>
        <fullName evidence="10">RING-type domain-containing protein</fullName>
    </recommendedName>
</protein>
<evidence type="ECO:0000256" key="4">
    <source>
        <dbReference type="ARBA" id="ARBA00022737"/>
    </source>
</evidence>
<feature type="compositionally biased region" description="Basic and acidic residues" evidence="9">
    <location>
        <begin position="651"/>
        <end position="662"/>
    </location>
</feature>
<dbReference type="Proteomes" id="UP000053820">
    <property type="component" value="Unassembled WGS sequence"/>
</dbReference>
<accession>A0A0C9W1Z1</accession>
<dbReference type="InterPro" id="IPR047545">
    <property type="entry name" value="BRcat_RBR_RNF216"/>
</dbReference>
<dbReference type="InterPro" id="IPR002867">
    <property type="entry name" value="IBR_dom"/>
</dbReference>
<feature type="region of interest" description="Disordered" evidence="9">
    <location>
        <begin position="239"/>
        <end position="271"/>
    </location>
</feature>
<evidence type="ECO:0000256" key="6">
    <source>
        <dbReference type="ARBA" id="ARBA00022786"/>
    </source>
</evidence>
<keyword evidence="3" id="KW-0479">Metal-binding</keyword>
<feature type="domain" description="RING-type" evidence="10">
    <location>
        <begin position="386"/>
        <end position="628"/>
    </location>
</feature>
<organism evidence="11 12">
    <name type="scientific">Hydnomerulius pinastri MD-312</name>
    <dbReference type="NCBI Taxonomy" id="994086"/>
    <lineage>
        <taxon>Eukaryota</taxon>
        <taxon>Fungi</taxon>
        <taxon>Dikarya</taxon>
        <taxon>Basidiomycota</taxon>
        <taxon>Agaricomycotina</taxon>
        <taxon>Agaricomycetes</taxon>
        <taxon>Agaricomycetidae</taxon>
        <taxon>Boletales</taxon>
        <taxon>Boletales incertae sedis</taxon>
        <taxon>Leucogyrophana</taxon>
    </lineage>
</organism>
<feature type="coiled-coil region" evidence="8">
    <location>
        <begin position="758"/>
        <end position="803"/>
    </location>
</feature>
<dbReference type="EMBL" id="KN839878">
    <property type="protein sequence ID" value="KIJ59963.1"/>
    <property type="molecule type" value="Genomic_DNA"/>
</dbReference>
<dbReference type="CDD" id="cd20339">
    <property type="entry name" value="BRcat_RBR_RNF216"/>
    <property type="match status" value="1"/>
</dbReference>
<evidence type="ECO:0000256" key="1">
    <source>
        <dbReference type="ARBA" id="ARBA00004906"/>
    </source>
</evidence>
<evidence type="ECO:0000256" key="3">
    <source>
        <dbReference type="ARBA" id="ARBA00022723"/>
    </source>
</evidence>
<feature type="compositionally biased region" description="Pro residues" evidence="9">
    <location>
        <begin position="665"/>
        <end position="676"/>
    </location>
</feature>
<feature type="region of interest" description="Disordered" evidence="9">
    <location>
        <begin position="651"/>
        <end position="686"/>
    </location>
</feature>
<dbReference type="InterPro" id="IPR044066">
    <property type="entry name" value="TRIAD_supradom"/>
</dbReference>
<keyword evidence="8" id="KW-0175">Coiled coil</keyword>
<dbReference type="AlphaFoldDB" id="A0A0C9W1Z1"/>
<evidence type="ECO:0000256" key="9">
    <source>
        <dbReference type="SAM" id="MobiDB-lite"/>
    </source>
</evidence>
<dbReference type="InterPro" id="IPR051628">
    <property type="entry name" value="LUBAC_E3_Ligases"/>
</dbReference>
<dbReference type="HOGENOM" id="CLU_009961_1_1_1"/>
<evidence type="ECO:0000256" key="5">
    <source>
        <dbReference type="ARBA" id="ARBA00022771"/>
    </source>
</evidence>
<reference evidence="11 12" key="1">
    <citation type="submission" date="2014-04" db="EMBL/GenBank/DDBJ databases">
        <title>Evolutionary Origins and Diversification of the Mycorrhizal Mutualists.</title>
        <authorList>
            <consortium name="DOE Joint Genome Institute"/>
            <consortium name="Mycorrhizal Genomics Consortium"/>
            <person name="Kohler A."/>
            <person name="Kuo A."/>
            <person name="Nagy L.G."/>
            <person name="Floudas D."/>
            <person name="Copeland A."/>
            <person name="Barry K.W."/>
            <person name="Cichocki N."/>
            <person name="Veneault-Fourrey C."/>
            <person name="LaButti K."/>
            <person name="Lindquist E.A."/>
            <person name="Lipzen A."/>
            <person name="Lundell T."/>
            <person name="Morin E."/>
            <person name="Murat C."/>
            <person name="Riley R."/>
            <person name="Ohm R."/>
            <person name="Sun H."/>
            <person name="Tunlid A."/>
            <person name="Henrissat B."/>
            <person name="Grigoriev I.V."/>
            <person name="Hibbett D.S."/>
            <person name="Martin F."/>
        </authorList>
    </citation>
    <scope>NUCLEOTIDE SEQUENCE [LARGE SCALE GENOMIC DNA]</scope>
    <source>
        <strain evidence="11 12">MD-312</strain>
    </source>
</reference>
<keyword evidence="2" id="KW-0808">Transferase</keyword>
<evidence type="ECO:0000256" key="2">
    <source>
        <dbReference type="ARBA" id="ARBA00022679"/>
    </source>
</evidence>
<sequence>MEVIDITSSPEPMSPIAKRTRSSSRQPGPSSRKRPRPVPKASLIKEVIELTDSEDELPVPRKCASPKKKQPTKKAVVASDQSGPSNAPVPKPVALFGAPRPEVLADVPPAPGSSSQHHSPRRPGKGGAPLFYPSSDEEREQVAAPPPRQAGTPPHAPPPVILDLPSDDIPLLDPPPPPRPEIPAPVIDPADEYVVRVIEIVPDVQPAHVLTLVEQFMDTQPGNVVEFVLHALFENSDYPKVDKKGKRKKDEDEEEGATRGSPKTRIDYGSKDREYNCGPHYFEISLEQLMMDFPRIPKPHIRSRLLDNRFYAPTYILLSDELKQTPQPFRLKSTNSVVSGKGKAKHDPEFDKEREWVLLKAQEIAVGKDASLAEELGEQEYEDNGEGIECGCCFSSYPFDKMVQCPEAHLFCTSCMTSYASNLLGTHNPSIACMDQSGCTLPFPESELARFLPPKLFELYQRVKQRKEIEDAGLENLEECPFCEYRCVIENEMEKLFRCENEACGAVTCRGCKKPDHLPRSCKEVEEDKHLDAQHVIEEAMTRALMRNCPKCQKCNVPFDFSTRIVSLSQHYALKAFIKEMGCNKMTCPNCRTVSCYICRKVINGYDHFGNPPPYTGRVDKNKCSLWDAVEQRHAEEVSEAAKRALEELKRERPDVDEKSIKVDIPPPPPPAPAPGQPGHHHHGLMQRVGHQHVAIRDYMGMGMGAAMAGGAHPQPFVFGQGQEHGFPFNAEHHALPPPPAYAFGHGFQHAQDPYAQAEALRAREIVAREHRERLERERLILREQAERNHARLRLRMDQLEGMARGMAIPAPQPAAVPMPMYPPPAPPRPRAVPVMPQVRRRGRR</sequence>
<dbReference type="CDD" id="cd20353">
    <property type="entry name" value="Rcat_RBR_RNF216"/>
    <property type="match status" value="1"/>
</dbReference>
<evidence type="ECO:0000256" key="8">
    <source>
        <dbReference type="SAM" id="Coils"/>
    </source>
</evidence>
<dbReference type="PANTHER" id="PTHR22770:SF47">
    <property type="entry name" value="E3 UBIQUITIN-PROTEIN LIGASE RNF216"/>
    <property type="match status" value="1"/>
</dbReference>
<evidence type="ECO:0000313" key="11">
    <source>
        <dbReference type="EMBL" id="KIJ59963.1"/>
    </source>
</evidence>
<keyword evidence="4" id="KW-0677">Repeat</keyword>
<dbReference type="GO" id="GO:0016740">
    <property type="term" value="F:transferase activity"/>
    <property type="evidence" value="ECO:0007669"/>
    <property type="project" value="UniProtKB-KW"/>
</dbReference>
<evidence type="ECO:0000259" key="10">
    <source>
        <dbReference type="PROSITE" id="PS51873"/>
    </source>
</evidence>
<dbReference type="InterPro" id="IPR047546">
    <property type="entry name" value="Rcat_RBR_RNF216"/>
</dbReference>
<feature type="region of interest" description="Disordered" evidence="9">
    <location>
        <begin position="819"/>
        <end position="845"/>
    </location>
</feature>
<dbReference type="SMART" id="SM00647">
    <property type="entry name" value="IBR"/>
    <property type="match status" value="1"/>
</dbReference>
<evidence type="ECO:0000256" key="7">
    <source>
        <dbReference type="ARBA" id="ARBA00022833"/>
    </source>
</evidence>
<dbReference type="PROSITE" id="PS51873">
    <property type="entry name" value="TRIAD"/>
    <property type="match status" value="1"/>
</dbReference>
<dbReference type="SUPFAM" id="SSF57850">
    <property type="entry name" value="RING/U-box"/>
    <property type="match status" value="2"/>
</dbReference>
<dbReference type="PANTHER" id="PTHR22770">
    <property type="entry name" value="UBIQUITIN CONJUGATING ENZYME 7 INTERACTING PROTEIN-RELATED"/>
    <property type="match status" value="1"/>
</dbReference>
<dbReference type="Gene3D" id="1.20.120.1750">
    <property type="match status" value="1"/>
</dbReference>
<keyword evidence="5" id="KW-0863">Zinc-finger</keyword>
<dbReference type="InterPro" id="IPR047544">
    <property type="entry name" value="RING-HC_RBR_RNF216"/>
</dbReference>
<dbReference type="CDD" id="cd16630">
    <property type="entry name" value="RING-HC_RBR_RNF216"/>
    <property type="match status" value="1"/>
</dbReference>
<feature type="compositionally biased region" description="Polar residues" evidence="9">
    <location>
        <begin position="1"/>
        <end position="11"/>
    </location>
</feature>